<reference evidence="2" key="1">
    <citation type="journal article" date="2013" name="BMC Genomics">
        <title>Genome and transcriptome sequencing of the halophilic fungus Wallemia ichthyophaga: haloadaptations present and absent.</title>
        <authorList>
            <person name="Zajc J."/>
            <person name="Liu Y."/>
            <person name="Dai W."/>
            <person name="Yang Z."/>
            <person name="Hu J."/>
            <person name="Gostincar C."/>
            <person name="Gunde-Cimerman N."/>
        </authorList>
    </citation>
    <scope>NUCLEOTIDE SEQUENCE [LARGE SCALE GENOMIC DNA]</scope>
    <source>
        <strain evidence="2">EXF-994 / CBS 113033</strain>
    </source>
</reference>
<accession>R9ABZ1</accession>
<dbReference type="RefSeq" id="XP_009269458.1">
    <property type="nucleotide sequence ID" value="XM_009271183.1"/>
</dbReference>
<dbReference type="OrthoDB" id="10489268at2759"/>
<dbReference type="EMBL" id="KE007239">
    <property type="protein sequence ID" value="EOQ99723.1"/>
    <property type="molecule type" value="Genomic_DNA"/>
</dbReference>
<evidence type="ECO:0000313" key="2">
    <source>
        <dbReference type="Proteomes" id="UP000014064"/>
    </source>
</evidence>
<dbReference type="Proteomes" id="UP000014064">
    <property type="component" value="Unassembled WGS sequence"/>
</dbReference>
<organism evidence="1 2">
    <name type="scientific">Wallemia ichthyophaga (strain EXF-994 / CBS 113033)</name>
    <dbReference type="NCBI Taxonomy" id="1299270"/>
    <lineage>
        <taxon>Eukaryota</taxon>
        <taxon>Fungi</taxon>
        <taxon>Dikarya</taxon>
        <taxon>Basidiomycota</taxon>
        <taxon>Wallemiomycotina</taxon>
        <taxon>Wallemiomycetes</taxon>
        <taxon>Wallemiales</taxon>
        <taxon>Wallemiaceae</taxon>
        <taxon>Wallemia</taxon>
    </lineage>
</organism>
<keyword evidence="2" id="KW-1185">Reference proteome</keyword>
<evidence type="ECO:0000313" key="1">
    <source>
        <dbReference type="EMBL" id="EOQ99723.1"/>
    </source>
</evidence>
<protein>
    <submittedName>
        <fullName evidence="1">Uncharacterized protein</fullName>
    </submittedName>
</protein>
<gene>
    <name evidence="1" type="ORF">J056_001555</name>
</gene>
<proteinExistence type="predicted"/>
<dbReference type="GeneID" id="20374507"/>
<name>R9ABZ1_WALI9</name>
<sequence>MHIPIEIDNLELLKSYTKNDLVGDWIMSQLKFTIHPSNTLLPRNLPATNVINHIPSADRLEQLVEELIRARECLNILETRLNLVKDGKISNLIMGEHLFDSEDEIVDIGLTEFNLSSEEGVEDLKKATTDTLHQLSMLESQAERMAIQVMKSYESAQQH</sequence>
<dbReference type="HOGENOM" id="CLU_1662168_0_0_1"/>
<dbReference type="KEGG" id="wic:J056_001555"/>
<dbReference type="AlphaFoldDB" id="R9ABZ1"/>